<feature type="transmembrane region" description="Helical" evidence="5">
    <location>
        <begin position="51"/>
        <end position="72"/>
    </location>
</feature>
<dbReference type="InterPro" id="IPR017500">
    <property type="entry name" value="Phage_infect_YhgE_N"/>
</dbReference>
<dbReference type="PANTHER" id="PTHR43077">
    <property type="entry name" value="TRANSPORT PERMEASE YVFS-RELATED"/>
    <property type="match status" value="1"/>
</dbReference>
<dbReference type="InterPro" id="IPR023908">
    <property type="entry name" value="xxxLxxG_rpt"/>
</dbReference>
<organism evidence="7 8">
    <name type="scientific">Mycolicibacterium conceptionense</name>
    <dbReference type="NCBI Taxonomy" id="451644"/>
    <lineage>
        <taxon>Bacteria</taxon>
        <taxon>Bacillati</taxon>
        <taxon>Actinomycetota</taxon>
        <taxon>Actinomycetes</taxon>
        <taxon>Mycobacteriales</taxon>
        <taxon>Mycobacteriaceae</taxon>
        <taxon>Mycolicibacterium</taxon>
    </lineage>
</organism>
<dbReference type="EMBL" id="CTEF01000001">
    <property type="protein sequence ID" value="CQD06061.1"/>
    <property type="molecule type" value="Genomic_DNA"/>
</dbReference>
<dbReference type="InterPro" id="IPR013525">
    <property type="entry name" value="ABC2_TM"/>
</dbReference>
<evidence type="ECO:0000259" key="6">
    <source>
        <dbReference type="Pfam" id="PF12698"/>
    </source>
</evidence>
<dbReference type="NCBIfam" id="TIGR03062">
    <property type="entry name" value="pip_yhgE_Cterm"/>
    <property type="match status" value="1"/>
</dbReference>
<evidence type="ECO:0000256" key="2">
    <source>
        <dbReference type="ARBA" id="ARBA00022692"/>
    </source>
</evidence>
<evidence type="ECO:0000256" key="5">
    <source>
        <dbReference type="SAM" id="Phobius"/>
    </source>
</evidence>
<dbReference type="Gene3D" id="3.40.1710.10">
    <property type="entry name" value="abc type-2 transporter like domain"/>
    <property type="match status" value="1"/>
</dbReference>
<proteinExistence type="predicted"/>
<reference evidence="7 8" key="1">
    <citation type="submission" date="2015-03" db="EMBL/GenBank/DDBJ databases">
        <authorList>
            <person name="Murphy D."/>
        </authorList>
    </citation>
    <scope>NUCLEOTIDE SEQUENCE [LARGE SCALE GENOMIC DNA]</scope>
    <source>
        <strain evidence="7 8">D16</strain>
    </source>
</reference>
<dbReference type="InterPro" id="IPR051328">
    <property type="entry name" value="T7SS_ABC-Transporter"/>
</dbReference>
<protein>
    <submittedName>
        <fullName evidence="7">ABC transporter</fullName>
    </submittedName>
</protein>
<evidence type="ECO:0000313" key="7">
    <source>
        <dbReference type="EMBL" id="CQD06061.1"/>
    </source>
</evidence>
<dbReference type="GO" id="GO:0016020">
    <property type="term" value="C:membrane"/>
    <property type="evidence" value="ECO:0007669"/>
    <property type="project" value="UniProtKB-SubCell"/>
</dbReference>
<evidence type="ECO:0000313" key="8">
    <source>
        <dbReference type="Proteomes" id="UP000182227"/>
    </source>
</evidence>
<dbReference type="RefSeq" id="WP_264018670.1">
    <property type="nucleotide sequence ID" value="NZ_JACKVA010000035.1"/>
</dbReference>
<feature type="transmembrane region" description="Helical" evidence="5">
    <location>
        <begin position="560"/>
        <end position="581"/>
    </location>
</feature>
<dbReference type="NCBIfam" id="TIGR03061">
    <property type="entry name" value="pip_yhgE_Nterm"/>
    <property type="match status" value="1"/>
</dbReference>
<dbReference type="GO" id="GO:0140359">
    <property type="term" value="F:ABC-type transporter activity"/>
    <property type="evidence" value="ECO:0007669"/>
    <property type="project" value="InterPro"/>
</dbReference>
<dbReference type="AlphaFoldDB" id="A0A0U1D138"/>
<dbReference type="SUPFAM" id="SSF58104">
    <property type="entry name" value="Methyl-accepting chemotaxis protein (MCP) signaling domain"/>
    <property type="match status" value="1"/>
</dbReference>
<comment type="subcellular location">
    <subcellularLocation>
        <location evidence="1">Membrane</location>
        <topology evidence="1">Multi-pass membrane protein</topology>
    </subcellularLocation>
</comment>
<feature type="transmembrane region" description="Helical" evidence="5">
    <location>
        <begin position="485"/>
        <end position="505"/>
    </location>
</feature>
<dbReference type="PANTHER" id="PTHR43077:SF5">
    <property type="entry name" value="PHAGE INFECTION PROTEIN"/>
    <property type="match status" value="1"/>
</dbReference>
<keyword evidence="3 5" id="KW-1133">Transmembrane helix</keyword>
<name>A0A0U1D138_9MYCO</name>
<feature type="transmembrane region" description="Helical" evidence="5">
    <location>
        <begin position="588"/>
        <end position="607"/>
    </location>
</feature>
<feature type="domain" description="ABC-2 type transporter transmembrane" evidence="6">
    <location>
        <begin position="467"/>
        <end position="661"/>
    </location>
</feature>
<evidence type="ECO:0000256" key="3">
    <source>
        <dbReference type="ARBA" id="ARBA00022989"/>
    </source>
</evidence>
<sequence length="681" mass="71243">MLKRLRANGSSPAAGLAFGSPAAGLAFGSPAAGLAFGSEIKRFGRSRMTRAAIVVLMLLPLVYGALYLWAYWDPFGQVDKMPVALVNSDRGVEVSGQHVNAGAEIAKSLTDDASLNWHVVDEEQARQGVEHGTYYFMLELPPDFSEAIASPLTGQPKQANLNAVYNDANNYISSNIGRTAIDQVLNAVSTRISGQAVNQVLSVVVSSGAGIKQAADGAAQLADGAVKVDDGADRLAAGLHSARSGSAQLATGAKQLSDGIAKATDPLVAVTSALSKIGGDTQKLEDGTAALRQANDQIGAITGAQDSAATALNSVIDQLSASPDPMANNAAGMLRGVQDDLRAHQFTPQIRQQLTDAENAAISMTSSLRNPGSPLNSALDQVGSKNSDLNAKLNQLRGGAQQLAKGNAELASGIAQLDTGAGQLKAGTTQLRSGSAELATKLADGAGQVPDWTPAQKDAIADTIGGPVHLQNSAENAAPNFGTGMAPFFITLALFFGALVLWMVLRPLQNRPIAAEVPAIRVVLASYLPAAVIGVFQAIILYCVVRFALGMHVVHPVAMLAFMILVSCAFVAATQAINALVGPAVGRVLLMALLMLQLVSAGGMYPVETTSRPFQLFHQYDPMTYGVNGLRQLILGGIDHRLWQAIATLLVIWVGALTISALSARRNRQWNIIRLMPAIKM</sequence>
<keyword evidence="2 5" id="KW-0812">Transmembrane</keyword>
<gene>
    <name evidence="7" type="ORF">BN970_01113</name>
</gene>
<keyword evidence="4 5" id="KW-0472">Membrane</keyword>
<feature type="domain" description="ABC-2 type transporter transmembrane" evidence="6">
    <location>
        <begin position="53"/>
        <end position="194"/>
    </location>
</feature>
<feature type="transmembrane region" description="Helical" evidence="5">
    <location>
        <begin position="642"/>
        <end position="664"/>
    </location>
</feature>
<dbReference type="Pfam" id="PF12698">
    <property type="entry name" value="ABC2_membrane_3"/>
    <property type="match status" value="2"/>
</dbReference>
<feature type="transmembrane region" description="Helical" evidence="5">
    <location>
        <begin position="526"/>
        <end position="548"/>
    </location>
</feature>
<dbReference type="Proteomes" id="UP000182227">
    <property type="component" value="Unassembled WGS sequence"/>
</dbReference>
<dbReference type="NCBIfam" id="TIGR03057">
    <property type="entry name" value="xxxLxxG_by_4"/>
    <property type="match status" value="3"/>
</dbReference>
<evidence type="ECO:0000256" key="1">
    <source>
        <dbReference type="ARBA" id="ARBA00004141"/>
    </source>
</evidence>
<evidence type="ECO:0000256" key="4">
    <source>
        <dbReference type="ARBA" id="ARBA00023136"/>
    </source>
</evidence>
<accession>A0A0U1D138</accession>
<dbReference type="InterPro" id="IPR017501">
    <property type="entry name" value="Phage_infect_YhgE_C"/>
</dbReference>